<accession>A0AAD7GJS0</accession>
<feature type="compositionally biased region" description="Basic and acidic residues" evidence="1">
    <location>
        <begin position="98"/>
        <end position="108"/>
    </location>
</feature>
<dbReference type="EMBL" id="JARKIE010000026">
    <property type="protein sequence ID" value="KAJ7698316.1"/>
    <property type="molecule type" value="Genomic_DNA"/>
</dbReference>
<feature type="region of interest" description="Disordered" evidence="1">
    <location>
        <begin position="84"/>
        <end position="118"/>
    </location>
</feature>
<feature type="signal peptide" evidence="2">
    <location>
        <begin position="1"/>
        <end position="24"/>
    </location>
</feature>
<proteinExistence type="predicted"/>
<reference evidence="3" key="1">
    <citation type="submission" date="2023-03" db="EMBL/GenBank/DDBJ databases">
        <title>Massive genome expansion in bonnet fungi (Mycena s.s.) driven by repeated elements and novel gene families across ecological guilds.</title>
        <authorList>
            <consortium name="Lawrence Berkeley National Laboratory"/>
            <person name="Harder C.B."/>
            <person name="Miyauchi S."/>
            <person name="Viragh M."/>
            <person name="Kuo A."/>
            <person name="Thoen E."/>
            <person name="Andreopoulos B."/>
            <person name="Lu D."/>
            <person name="Skrede I."/>
            <person name="Drula E."/>
            <person name="Henrissat B."/>
            <person name="Morin E."/>
            <person name="Kohler A."/>
            <person name="Barry K."/>
            <person name="LaButti K."/>
            <person name="Morin E."/>
            <person name="Salamov A."/>
            <person name="Lipzen A."/>
            <person name="Mereny Z."/>
            <person name="Hegedus B."/>
            <person name="Baldrian P."/>
            <person name="Stursova M."/>
            <person name="Weitz H."/>
            <person name="Taylor A."/>
            <person name="Grigoriev I.V."/>
            <person name="Nagy L.G."/>
            <person name="Martin F."/>
            <person name="Kauserud H."/>
        </authorList>
    </citation>
    <scope>NUCLEOTIDE SEQUENCE</scope>
    <source>
        <strain evidence="3">CBHHK067</strain>
    </source>
</reference>
<evidence type="ECO:0000313" key="4">
    <source>
        <dbReference type="Proteomes" id="UP001221757"/>
    </source>
</evidence>
<feature type="region of interest" description="Disordered" evidence="1">
    <location>
        <begin position="181"/>
        <end position="241"/>
    </location>
</feature>
<comment type="caution">
    <text evidence="3">The sequence shown here is derived from an EMBL/GenBank/DDBJ whole genome shotgun (WGS) entry which is preliminary data.</text>
</comment>
<gene>
    <name evidence="3" type="ORF">B0H17DRAFT_1196898</name>
</gene>
<keyword evidence="4" id="KW-1185">Reference proteome</keyword>
<sequence length="241" mass="25952">MRSGVLHLRCAAIGFSVVVRLSGAQPLATPQFPTLIRIPRPSELARFDTQAHTPLARLRACIPAPTSIAIAHMNMVDRGRATNDIRKSDEGNGGVVQHGERDVAEKQQLDASEGAFPRSRARVQVRAAGNSECFAAEDAEPNVRRGDKEDGFALRHIALACARPPSPALSAHTEQRLRAYEQRASRGTSARMGGKGEDTNRTQVKVVGHEMPSGKEDTEQRNGGVDALAGTGQDLAEMEEC</sequence>
<dbReference type="Proteomes" id="UP001221757">
    <property type="component" value="Unassembled WGS sequence"/>
</dbReference>
<evidence type="ECO:0000313" key="3">
    <source>
        <dbReference type="EMBL" id="KAJ7698316.1"/>
    </source>
</evidence>
<evidence type="ECO:0000256" key="1">
    <source>
        <dbReference type="SAM" id="MobiDB-lite"/>
    </source>
</evidence>
<dbReference type="AlphaFoldDB" id="A0AAD7GJS0"/>
<keyword evidence="2" id="KW-0732">Signal</keyword>
<name>A0AAD7GJS0_MYCRO</name>
<evidence type="ECO:0000256" key="2">
    <source>
        <dbReference type="SAM" id="SignalP"/>
    </source>
</evidence>
<organism evidence="3 4">
    <name type="scientific">Mycena rosella</name>
    <name type="common">Pink bonnet</name>
    <name type="synonym">Agaricus rosellus</name>
    <dbReference type="NCBI Taxonomy" id="1033263"/>
    <lineage>
        <taxon>Eukaryota</taxon>
        <taxon>Fungi</taxon>
        <taxon>Dikarya</taxon>
        <taxon>Basidiomycota</taxon>
        <taxon>Agaricomycotina</taxon>
        <taxon>Agaricomycetes</taxon>
        <taxon>Agaricomycetidae</taxon>
        <taxon>Agaricales</taxon>
        <taxon>Marasmiineae</taxon>
        <taxon>Mycenaceae</taxon>
        <taxon>Mycena</taxon>
    </lineage>
</organism>
<protein>
    <submittedName>
        <fullName evidence="3">Uncharacterized protein</fullName>
    </submittedName>
</protein>
<feature type="chain" id="PRO_5041935195" evidence="2">
    <location>
        <begin position="25"/>
        <end position="241"/>
    </location>
</feature>